<evidence type="ECO:0000259" key="4">
    <source>
        <dbReference type="PROSITE" id="PS50023"/>
    </source>
</evidence>
<dbReference type="Pfam" id="PF12315">
    <property type="entry name" value="DA1-like"/>
    <property type="match status" value="1"/>
</dbReference>
<organism evidence="5 6">
    <name type="scientific">Pythium oligandrum</name>
    <name type="common">Mycoparasitic fungus</name>
    <dbReference type="NCBI Taxonomy" id="41045"/>
    <lineage>
        <taxon>Eukaryota</taxon>
        <taxon>Sar</taxon>
        <taxon>Stramenopiles</taxon>
        <taxon>Oomycota</taxon>
        <taxon>Peronosporomycetes</taxon>
        <taxon>Pythiales</taxon>
        <taxon>Pythiaceae</taxon>
        <taxon>Pythium</taxon>
    </lineage>
</organism>
<dbReference type="InterPro" id="IPR001781">
    <property type="entry name" value="Znf_LIM"/>
</dbReference>
<dbReference type="SMART" id="SM00132">
    <property type="entry name" value="LIM"/>
    <property type="match status" value="1"/>
</dbReference>
<gene>
    <name evidence="5" type="ORF">Poli38472_014511</name>
</gene>
<dbReference type="CDD" id="cd09396">
    <property type="entry name" value="LIM_DA1"/>
    <property type="match status" value="1"/>
</dbReference>
<evidence type="ECO:0000256" key="1">
    <source>
        <dbReference type="ARBA" id="ARBA00022723"/>
    </source>
</evidence>
<evidence type="ECO:0000313" key="6">
    <source>
        <dbReference type="Proteomes" id="UP000794436"/>
    </source>
</evidence>
<evidence type="ECO:0000256" key="3">
    <source>
        <dbReference type="PROSITE-ProRule" id="PRU00125"/>
    </source>
</evidence>
<dbReference type="Gene3D" id="2.10.110.10">
    <property type="entry name" value="Cysteine Rich Protein"/>
    <property type="match status" value="1"/>
</dbReference>
<dbReference type="Proteomes" id="UP000794436">
    <property type="component" value="Unassembled WGS sequence"/>
</dbReference>
<keyword evidence="2 3" id="KW-0862">Zinc</keyword>
<dbReference type="GO" id="GO:0046872">
    <property type="term" value="F:metal ion binding"/>
    <property type="evidence" value="ECO:0007669"/>
    <property type="project" value="UniProtKB-KW"/>
</dbReference>
<dbReference type="PANTHER" id="PTHR24209">
    <property type="entry name" value="PROTEIN DA1-RELATED 2"/>
    <property type="match status" value="1"/>
</dbReference>
<proteinExistence type="predicted"/>
<comment type="caution">
    <text evidence="5">The sequence shown here is derived from an EMBL/GenBank/DDBJ whole genome shotgun (WGS) entry which is preliminary data.</text>
</comment>
<dbReference type="InterPro" id="IPR045218">
    <property type="entry name" value="DA1-like"/>
</dbReference>
<name>A0A8K1FEY6_PYTOL</name>
<dbReference type="SUPFAM" id="SSF57716">
    <property type="entry name" value="Glucocorticoid receptor-like (DNA-binding domain)"/>
    <property type="match status" value="1"/>
</dbReference>
<dbReference type="EMBL" id="SPLM01000078">
    <property type="protein sequence ID" value="TMW61050.1"/>
    <property type="molecule type" value="Genomic_DNA"/>
</dbReference>
<evidence type="ECO:0000256" key="2">
    <source>
        <dbReference type="ARBA" id="ARBA00022833"/>
    </source>
</evidence>
<dbReference type="PROSITE" id="PS00478">
    <property type="entry name" value="LIM_DOMAIN_1"/>
    <property type="match status" value="1"/>
</dbReference>
<dbReference type="OrthoDB" id="25414at2759"/>
<keyword evidence="6" id="KW-1185">Reference proteome</keyword>
<keyword evidence="3" id="KW-0440">LIM domain</keyword>
<dbReference type="Pfam" id="PF00412">
    <property type="entry name" value="LIM"/>
    <property type="match status" value="1"/>
</dbReference>
<dbReference type="PANTHER" id="PTHR24209:SF7">
    <property type="entry name" value="PROTEIN DA1-RELATED 2"/>
    <property type="match status" value="1"/>
</dbReference>
<sequence length="370" mass="42452">MTRWSCAACTFENADDQLLNCEMCNTLRSFQCAKCRGEIRNGARVIAMDRNYHRECFQCTACHEPFATAQFQIKNDEPYHLECYRTLFLPVCEVCEDFIPMNESGNVVFKIVPFWDMRYCPAHDDRARCCSCHRIEPMDPRKQFDVLSDGRKICHDCALTVVLDTEEVETVIADVWKFLESIGISVPRVPVYLVEYTTLNEHCHSSHGKHTHGSSFVTRGLCLSEVHEIKHVVRRGCSEPHVVGTQRNCSVSAVLILHGLPYDLTAQVLAHEATHAYIKLHDSFPTQLAPVVEEGICQLISYLYLKYRQVTSSDSSTAFTRRLRDFYLRQIEQDQSPVYGAGFRRALEAYERTHSLQQLFDSLRQHGCLP</sequence>
<evidence type="ECO:0000313" key="5">
    <source>
        <dbReference type="EMBL" id="TMW61050.1"/>
    </source>
</evidence>
<feature type="domain" description="LIM zinc-binding" evidence="4">
    <location>
        <begin position="30"/>
        <end position="90"/>
    </location>
</feature>
<keyword evidence="1 3" id="KW-0479">Metal-binding</keyword>
<protein>
    <recommendedName>
        <fullName evidence="4">LIM zinc-binding domain-containing protein</fullName>
    </recommendedName>
</protein>
<reference evidence="5" key="1">
    <citation type="submission" date="2019-03" db="EMBL/GenBank/DDBJ databases">
        <title>Long read genome sequence of the mycoparasitic Pythium oligandrum ATCC 38472 isolated from sugarbeet rhizosphere.</title>
        <authorList>
            <person name="Gaulin E."/>
        </authorList>
    </citation>
    <scope>NUCLEOTIDE SEQUENCE</scope>
    <source>
        <strain evidence="5">ATCC 38472_TT</strain>
    </source>
</reference>
<dbReference type="AlphaFoldDB" id="A0A8K1FEY6"/>
<accession>A0A8K1FEY6</accession>
<dbReference type="PROSITE" id="PS50023">
    <property type="entry name" value="LIM_DOMAIN_2"/>
    <property type="match status" value="1"/>
</dbReference>
<dbReference type="InterPro" id="IPR022087">
    <property type="entry name" value="DA1-like_dom"/>
</dbReference>